<feature type="region of interest" description="Disordered" evidence="1">
    <location>
        <begin position="1"/>
        <end position="23"/>
    </location>
</feature>
<accession>A7TEK0</accession>
<dbReference type="GO" id="GO:0006915">
    <property type="term" value="P:apoptotic process"/>
    <property type="evidence" value="ECO:0007669"/>
    <property type="project" value="EnsemblFungi"/>
</dbReference>
<dbReference type="GO" id="GO:0006511">
    <property type="term" value="P:ubiquitin-dependent protein catabolic process"/>
    <property type="evidence" value="ECO:0007669"/>
    <property type="project" value="EnsemblFungi"/>
</dbReference>
<proteinExistence type="predicted"/>
<dbReference type="GO" id="GO:0000723">
    <property type="term" value="P:telomere maintenance"/>
    <property type="evidence" value="ECO:0007669"/>
    <property type="project" value="EnsemblFungi"/>
</dbReference>
<sequence length="591" mass="67786">MADVEGPYMNQEQNPKRTKSNQDEAILIDSDLDDHLDFSDGSDSDILQLDGRTQDIAHNSSNGEVVESVDISNRNERYDEHTETAVQISNSGNDSANNDDITIVREINRSPRRERRNESVTEYVDLDHEPEDVEPIGTSNLDGRSSGSNVNDRDRNNSNIDDLIIISEQHPQPSANSIFLTIPGRQLMELQVASTDIPTRSSFEYQNDRRPVRLGNSGRPRINRQYMQNSFSRVRRQLLGILRVRQSNPEIDEIAREISLYHTNIRSAFIHANSFNEFMAIIEVAPRLGITDDLVDLYLRLEDLRNRTHQANSLFVPDIDNISSNSETTRYDEGWNPVTHPVTNRFIEDSFHSPMIRRIFGNYGGRHHQDYDDDDEEGRTQSIITMIQEREEVEKDLRTKKYSESTKEKQDEFERRATELPDGYSSSFNTEPKAKVDMTKNGVNGSVSVVDDTMAEDWEEIPICCLCGVTLSEGIPDEFQGMSNEDRFLPFEELKEKYDSFCPYQCLIRPSQSDRDFSKRVYVANCGHTYCGRCYRRIQNSKEKSKLPKSQLAKLKGACHPDNYGPKKCPVTSCNRLLRISRGVAFREAYF</sequence>
<dbReference type="RefSeq" id="XP_001647165.1">
    <property type="nucleotide sequence ID" value="XM_001647115.1"/>
</dbReference>
<dbReference type="AlphaFoldDB" id="A7TEK0"/>
<evidence type="ECO:0000313" key="3">
    <source>
        <dbReference type="Proteomes" id="UP000000267"/>
    </source>
</evidence>
<protein>
    <submittedName>
        <fullName evidence="2">Uncharacterized protein</fullName>
    </submittedName>
</protein>
<feature type="region of interest" description="Disordered" evidence="1">
    <location>
        <begin position="80"/>
        <end position="157"/>
    </location>
</feature>
<dbReference type="eggNOG" id="ENOG502QTIW">
    <property type="taxonomic scope" value="Eukaryota"/>
</dbReference>
<dbReference type="PANTHER" id="PTHR28042">
    <property type="entry name" value="E3 UBIQUITIN-PROTEIN LIGASE COMPLEX SLX5-SLX8 SUBUNIT SLX5"/>
    <property type="match status" value="1"/>
</dbReference>
<dbReference type="KEGG" id="vpo:Kpol_1036p52"/>
<feature type="compositionally biased region" description="Basic and acidic residues" evidence="1">
    <location>
        <begin position="102"/>
        <end position="119"/>
    </location>
</feature>
<dbReference type="Proteomes" id="UP000000267">
    <property type="component" value="Unassembled WGS sequence"/>
</dbReference>
<dbReference type="HOGENOM" id="CLU_445559_0_0_1"/>
<dbReference type="FunCoup" id="A7TEK0">
    <property type="interactions" value="96"/>
</dbReference>
<dbReference type="PhylomeDB" id="A7TEK0"/>
<dbReference type="OMA" id="RCFARID"/>
<dbReference type="STRING" id="436907.A7TEK0"/>
<dbReference type="GO" id="GO:0006974">
    <property type="term" value="P:DNA damage response"/>
    <property type="evidence" value="ECO:0007669"/>
    <property type="project" value="EnsemblFungi"/>
</dbReference>
<feature type="compositionally biased region" description="Low complexity" evidence="1">
    <location>
        <begin position="89"/>
        <end position="100"/>
    </location>
</feature>
<dbReference type="GO" id="GO:0033768">
    <property type="term" value="C:SUMO-targeted ubiquitin ligase complex"/>
    <property type="evidence" value="ECO:0007669"/>
    <property type="project" value="EnsemblFungi"/>
</dbReference>
<dbReference type="OrthoDB" id="4090114at2759"/>
<dbReference type="GO" id="GO:0004842">
    <property type="term" value="F:ubiquitin-protein transferase activity"/>
    <property type="evidence" value="ECO:0007669"/>
    <property type="project" value="EnsemblFungi"/>
</dbReference>
<feature type="compositionally biased region" description="Basic and acidic residues" evidence="1">
    <location>
        <begin position="395"/>
        <end position="419"/>
    </location>
</feature>
<dbReference type="EMBL" id="DS480380">
    <property type="protein sequence ID" value="EDO19307.1"/>
    <property type="molecule type" value="Genomic_DNA"/>
</dbReference>
<evidence type="ECO:0000313" key="2">
    <source>
        <dbReference type="EMBL" id="EDO19307.1"/>
    </source>
</evidence>
<dbReference type="PANTHER" id="PTHR28042:SF1">
    <property type="entry name" value="E3 UBIQUITIN-PROTEIN LIGASE COMPLEX SLX5-SLX8 SUBUNIT SLX5"/>
    <property type="match status" value="1"/>
</dbReference>
<dbReference type="GeneID" id="5547646"/>
<organism evidence="3">
    <name type="scientific">Vanderwaltozyma polyspora (strain ATCC 22028 / DSM 70294 / BCRC 21397 / CBS 2163 / NBRC 10782 / NRRL Y-8283 / UCD 57-17)</name>
    <name type="common">Kluyveromyces polysporus</name>
    <dbReference type="NCBI Taxonomy" id="436907"/>
    <lineage>
        <taxon>Eukaryota</taxon>
        <taxon>Fungi</taxon>
        <taxon>Dikarya</taxon>
        <taxon>Ascomycota</taxon>
        <taxon>Saccharomycotina</taxon>
        <taxon>Saccharomycetes</taxon>
        <taxon>Saccharomycetales</taxon>
        <taxon>Saccharomycetaceae</taxon>
        <taxon>Vanderwaltozyma</taxon>
    </lineage>
</organism>
<gene>
    <name evidence="2" type="ORF">Kpol_1036p52</name>
</gene>
<name>A7TEK0_VANPO</name>
<dbReference type="GO" id="GO:0000775">
    <property type="term" value="C:chromosome, centromeric region"/>
    <property type="evidence" value="ECO:0007669"/>
    <property type="project" value="EnsemblFungi"/>
</dbReference>
<keyword evidence="3" id="KW-1185">Reference proteome</keyword>
<dbReference type="GO" id="GO:0032183">
    <property type="term" value="F:SUMO binding"/>
    <property type="evidence" value="ECO:0007669"/>
    <property type="project" value="EnsemblFungi"/>
</dbReference>
<feature type="region of interest" description="Disordered" evidence="1">
    <location>
        <begin position="395"/>
        <end position="431"/>
    </location>
</feature>
<dbReference type="InParanoid" id="A7TEK0"/>
<dbReference type="InterPro" id="IPR038886">
    <property type="entry name" value="E3_SLX5/Rfp1"/>
</dbReference>
<evidence type="ECO:0000256" key="1">
    <source>
        <dbReference type="SAM" id="MobiDB-lite"/>
    </source>
</evidence>
<reference evidence="2 3" key="1">
    <citation type="journal article" date="2007" name="Proc. Natl. Acad. Sci. U.S.A.">
        <title>Independent sorting-out of thousands of duplicated gene pairs in two yeast species descended from a whole-genome duplication.</title>
        <authorList>
            <person name="Scannell D.R."/>
            <person name="Frank A.C."/>
            <person name="Conant G.C."/>
            <person name="Byrne K.P."/>
            <person name="Woolfit M."/>
            <person name="Wolfe K.H."/>
        </authorList>
    </citation>
    <scope>NUCLEOTIDE SEQUENCE [LARGE SCALE GENOMIC DNA]</scope>
    <source>
        <strain evidence="3">ATCC 22028 / DSM 70294 / BCRC 21397 / CBS 2163 / NBRC 10782 / NRRL Y-8283 / UCD 57-17</strain>
    </source>
</reference>